<evidence type="ECO:0000256" key="4">
    <source>
        <dbReference type="RuleBase" id="RU003322"/>
    </source>
</evidence>
<dbReference type="Proteomes" id="UP000515240">
    <property type="component" value="Chromosome"/>
</dbReference>
<sequence>MDTSAQPAALGQSRRTDGKHILGIDLGTTNSLAAAWVNGETVLIPNAIGDSLTPSAVSELPDGSLMTGLAARERLSTHPSYTATAFKRWMGTAKTLDMGSHSFRAEVLSAQMLSALRADAQVYLGGSVTQVVVTVPAYFNADQRHATKAAAQMAGFEHVHLLNEPTAAGLAYGLQTRQELNTFLVFDLGGGTFDVSILEYFEGVIQVRASAGDTRLGGEDFVNAMAALVSDKAGLTSAGEVLPVPEQLWYVFESAKRALSSQDSVEVPLGKGKAVCITRSEFEAACEPLLKRLYAPMERALRDAQISPDELDEVVLVGGATRMPMIRHLLARLFQKLPLRTINPDETVARGAAVYAGLLANDEALQDVVLTDVMPYTLGIVTTRDRVGDVFTPIIERNTPVPVSAQKRFRAQTVTQTQVEIDIRQGESPFGSDNLAVGKLTVPLGMAYEAGREFDVRFSYDINGLLEVEVMVEATGRTLNHVFQLGANQLTAAEVVSIRENLARIKRAPRQSEESAYLLARGKRVFEETLGSDRDLIGEALLRLDRAVTQLDLRETARAQTMLRQVLDYLDKGFRL</sequence>
<evidence type="ECO:0000256" key="2">
    <source>
        <dbReference type="ARBA" id="ARBA00022741"/>
    </source>
</evidence>
<name>A0A7G5EGY6_9BURK</name>
<dbReference type="GO" id="GO:0005524">
    <property type="term" value="F:ATP binding"/>
    <property type="evidence" value="ECO:0007669"/>
    <property type="project" value="UniProtKB-KW"/>
</dbReference>
<keyword evidence="6" id="KW-1185">Reference proteome</keyword>
<dbReference type="PRINTS" id="PR00301">
    <property type="entry name" value="HEATSHOCK70"/>
</dbReference>
<evidence type="ECO:0000256" key="1">
    <source>
        <dbReference type="ARBA" id="ARBA00007381"/>
    </source>
</evidence>
<gene>
    <name evidence="5" type="ORF">HS961_10715</name>
</gene>
<dbReference type="EMBL" id="CP058554">
    <property type="protein sequence ID" value="QMV73261.1"/>
    <property type="molecule type" value="Genomic_DNA"/>
</dbReference>
<dbReference type="InterPro" id="IPR029047">
    <property type="entry name" value="HSP70_peptide-bd_sf"/>
</dbReference>
<evidence type="ECO:0000313" key="5">
    <source>
        <dbReference type="EMBL" id="QMV73261.1"/>
    </source>
</evidence>
<dbReference type="GO" id="GO:0140662">
    <property type="term" value="F:ATP-dependent protein folding chaperone"/>
    <property type="evidence" value="ECO:0007669"/>
    <property type="project" value="InterPro"/>
</dbReference>
<dbReference type="Gene3D" id="3.30.420.40">
    <property type="match status" value="2"/>
</dbReference>
<organism evidence="5 6">
    <name type="scientific">Comamonas piscis</name>
    <dbReference type="NCBI Taxonomy" id="1562974"/>
    <lineage>
        <taxon>Bacteria</taxon>
        <taxon>Pseudomonadati</taxon>
        <taxon>Pseudomonadota</taxon>
        <taxon>Betaproteobacteria</taxon>
        <taxon>Burkholderiales</taxon>
        <taxon>Comamonadaceae</taxon>
        <taxon>Comamonas</taxon>
    </lineage>
</organism>
<proteinExistence type="inferred from homology"/>
<evidence type="ECO:0000256" key="3">
    <source>
        <dbReference type="ARBA" id="ARBA00022840"/>
    </source>
</evidence>
<comment type="similarity">
    <text evidence="1 4">Belongs to the heat shock protein 70 family.</text>
</comment>
<dbReference type="Gene3D" id="2.60.34.10">
    <property type="entry name" value="Substrate Binding Domain Of DNAk, Chain A, domain 1"/>
    <property type="match status" value="1"/>
</dbReference>
<dbReference type="InterPro" id="IPR018181">
    <property type="entry name" value="Heat_shock_70_CS"/>
</dbReference>
<accession>A0A7G5EGY6</accession>
<keyword evidence="2 4" id="KW-0547">Nucleotide-binding</keyword>
<dbReference type="AlphaFoldDB" id="A0A7G5EGY6"/>
<dbReference type="KEGG" id="cpis:HS961_10715"/>
<dbReference type="PROSITE" id="PS00329">
    <property type="entry name" value="HSP70_2"/>
    <property type="match status" value="1"/>
</dbReference>
<dbReference type="InterPro" id="IPR043129">
    <property type="entry name" value="ATPase_NBD"/>
</dbReference>
<keyword evidence="3 4" id="KW-0067">ATP-binding</keyword>
<dbReference type="PANTHER" id="PTHR19375">
    <property type="entry name" value="HEAT SHOCK PROTEIN 70KDA"/>
    <property type="match status" value="1"/>
</dbReference>
<dbReference type="Gene3D" id="3.90.640.10">
    <property type="entry name" value="Actin, Chain A, domain 4"/>
    <property type="match status" value="1"/>
</dbReference>
<dbReference type="RefSeq" id="WP_182327775.1">
    <property type="nucleotide sequence ID" value="NZ_CP058554.1"/>
</dbReference>
<dbReference type="PROSITE" id="PS00297">
    <property type="entry name" value="HSP70_1"/>
    <property type="match status" value="1"/>
</dbReference>
<dbReference type="FunFam" id="3.30.420.40:FF:000545">
    <property type="entry name" value="Endoplasmic reticulum chaperone BiP"/>
    <property type="match status" value="1"/>
</dbReference>
<evidence type="ECO:0000313" key="6">
    <source>
        <dbReference type="Proteomes" id="UP000515240"/>
    </source>
</evidence>
<dbReference type="Pfam" id="PF00012">
    <property type="entry name" value="HSP70"/>
    <property type="match status" value="2"/>
</dbReference>
<dbReference type="InterPro" id="IPR013126">
    <property type="entry name" value="Hsp_70_fam"/>
</dbReference>
<dbReference type="SUPFAM" id="SSF100920">
    <property type="entry name" value="Heat shock protein 70kD (HSP70), peptide-binding domain"/>
    <property type="match status" value="1"/>
</dbReference>
<reference evidence="5 6" key="1">
    <citation type="journal article" date="2020" name="G3 (Bethesda)">
        <title>CeMbio - The Caenorhabditis elegans Microbiome Resource.</title>
        <authorList>
            <person name="Dirksen P."/>
            <person name="Assie A."/>
            <person name="Zimmermann J."/>
            <person name="Zhang F."/>
            <person name="Tietje A.M."/>
            <person name="Marsh S.A."/>
            <person name="Felix M.A."/>
            <person name="Shapira M."/>
            <person name="Kaleta C."/>
            <person name="Schulenburg H."/>
            <person name="Samuel B."/>
        </authorList>
    </citation>
    <scope>NUCLEOTIDE SEQUENCE [LARGE SCALE GENOMIC DNA]</scope>
    <source>
        <strain evidence="5 6">BIGb0172</strain>
    </source>
</reference>
<dbReference type="SUPFAM" id="SSF53067">
    <property type="entry name" value="Actin-like ATPase domain"/>
    <property type="match status" value="2"/>
</dbReference>
<protein>
    <submittedName>
        <fullName evidence="5">Hsp70 family protein</fullName>
    </submittedName>
</protein>